<protein>
    <submittedName>
        <fullName evidence="5">AraC family transcriptional regulator</fullName>
    </submittedName>
</protein>
<keyword evidence="1" id="KW-0805">Transcription regulation</keyword>
<dbReference type="Gene3D" id="1.10.10.60">
    <property type="entry name" value="Homeodomain-like"/>
    <property type="match status" value="2"/>
</dbReference>
<dbReference type="PANTHER" id="PTHR47893:SF1">
    <property type="entry name" value="REGULATORY PROTEIN PCHR"/>
    <property type="match status" value="1"/>
</dbReference>
<feature type="domain" description="HTH araC/xylS-type" evidence="4">
    <location>
        <begin position="227"/>
        <end position="325"/>
    </location>
</feature>
<gene>
    <name evidence="5" type="primary">btr</name>
    <name evidence="5" type="ORF">NCTC503_01780</name>
</gene>
<dbReference type="PANTHER" id="PTHR47893">
    <property type="entry name" value="REGULATORY PROTEIN PCHR"/>
    <property type="match status" value="1"/>
</dbReference>
<dbReference type="GO" id="GO:0043565">
    <property type="term" value="F:sequence-specific DNA binding"/>
    <property type="evidence" value="ECO:0007669"/>
    <property type="project" value="InterPro"/>
</dbReference>
<dbReference type="InterPro" id="IPR009057">
    <property type="entry name" value="Homeodomain-like_sf"/>
</dbReference>
<evidence type="ECO:0000313" key="6">
    <source>
        <dbReference type="Proteomes" id="UP000308489"/>
    </source>
</evidence>
<dbReference type="KEGG" id="hhw:NCTC503_01780"/>
<evidence type="ECO:0000313" key="5">
    <source>
        <dbReference type="EMBL" id="VTQ91304.1"/>
    </source>
</evidence>
<sequence length="331" mass="38953">MKTKKNIVRMYDKYIKEEFHCKTSEELLGKKYIIGEQFGVGNFSRMKIEDGLEISKLDMYSTNMYFDNRGYGDQILEMGYCYSGITKILALPSNKEYVLKEGQIFLYKVSNDVDYFKFKYDKCRTISIHMHFDTIKDAVNPIWEHKVIMDWETQMNNVFEKDILIIEKASYDIKRIAEEIDTIPINNMIGYMKLKFKTIEFLSTFFERNSNIKSIQNSEDGEKEIIIKAKNIINKNIQSTPSLKELASNLNISLYKLQKAFKNTTGNTVYEYIKKSRIEKAEYLLKNTDMSILEIANEVGYENPSKFSNVFKSYKNLNPLQYRKANTNQYK</sequence>
<dbReference type="AlphaFoldDB" id="A0A4U9RHC5"/>
<evidence type="ECO:0000256" key="1">
    <source>
        <dbReference type="ARBA" id="ARBA00023015"/>
    </source>
</evidence>
<dbReference type="PRINTS" id="PR00032">
    <property type="entry name" value="HTHARAC"/>
</dbReference>
<reference evidence="5 6" key="1">
    <citation type="submission" date="2019-05" db="EMBL/GenBank/DDBJ databases">
        <authorList>
            <consortium name="Pathogen Informatics"/>
        </authorList>
    </citation>
    <scope>NUCLEOTIDE SEQUENCE [LARGE SCALE GENOMIC DNA]</scope>
    <source>
        <strain evidence="5 6">NCTC503</strain>
    </source>
</reference>
<dbReference type="SMART" id="SM00342">
    <property type="entry name" value="HTH_ARAC"/>
    <property type="match status" value="1"/>
</dbReference>
<dbReference type="EMBL" id="LR590481">
    <property type="protein sequence ID" value="VTQ91304.1"/>
    <property type="molecule type" value="Genomic_DNA"/>
</dbReference>
<keyword evidence="3" id="KW-0804">Transcription</keyword>
<dbReference type="OrthoDB" id="9772607at2"/>
<dbReference type="InterPro" id="IPR020449">
    <property type="entry name" value="Tscrpt_reg_AraC-type_HTH"/>
</dbReference>
<keyword evidence="6" id="KW-1185">Reference proteome</keyword>
<dbReference type="InterPro" id="IPR018062">
    <property type="entry name" value="HTH_AraC-typ_CS"/>
</dbReference>
<name>A0A4U9RHC5_HATHI</name>
<accession>A0A4U9RHC5</accession>
<dbReference type="InterPro" id="IPR018060">
    <property type="entry name" value="HTH_AraC"/>
</dbReference>
<evidence type="ECO:0000256" key="3">
    <source>
        <dbReference type="ARBA" id="ARBA00023163"/>
    </source>
</evidence>
<dbReference type="PROSITE" id="PS00041">
    <property type="entry name" value="HTH_ARAC_FAMILY_1"/>
    <property type="match status" value="1"/>
</dbReference>
<dbReference type="PROSITE" id="PS01124">
    <property type="entry name" value="HTH_ARAC_FAMILY_2"/>
    <property type="match status" value="1"/>
</dbReference>
<keyword evidence="2" id="KW-0238">DNA-binding</keyword>
<dbReference type="Proteomes" id="UP000308489">
    <property type="component" value="Chromosome 1"/>
</dbReference>
<evidence type="ECO:0000256" key="2">
    <source>
        <dbReference type="ARBA" id="ARBA00023125"/>
    </source>
</evidence>
<dbReference type="SUPFAM" id="SSF46689">
    <property type="entry name" value="Homeodomain-like"/>
    <property type="match status" value="2"/>
</dbReference>
<dbReference type="RefSeq" id="WP_138210394.1">
    <property type="nucleotide sequence ID" value="NZ_CBCRUQ010000019.1"/>
</dbReference>
<dbReference type="InterPro" id="IPR053142">
    <property type="entry name" value="PchR_regulatory_protein"/>
</dbReference>
<dbReference type="GO" id="GO:0003700">
    <property type="term" value="F:DNA-binding transcription factor activity"/>
    <property type="evidence" value="ECO:0007669"/>
    <property type="project" value="InterPro"/>
</dbReference>
<evidence type="ECO:0000259" key="4">
    <source>
        <dbReference type="PROSITE" id="PS01124"/>
    </source>
</evidence>
<organism evidence="5 6">
    <name type="scientific">Hathewaya histolytica</name>
    <name type="common">Clostridium histolyticum</name>
    <dbReference type="NCBI Taxonomy" id="1498"/>
    <lineage>
        <taxon>Bacteria</taxon>
        <taxon>Bacillati</taxon>
        <taxon>Bacillota</taxon>
        <taxon>Clostridia</taxon>
        <taxon>Eubacteriales</taxon>
        <taxon>Clostridiaceae</taxon>
        <taxon>Hathewaya</taxon>
    </lineage>
</organism>
<dbReference type="Pfam" id="PF12833">
    <property type="entry name" value="HTH_18"/>
    <property type="match status" value="1"/>
</dbReference>
<proteinExistence type="predicted"/>